<dbReference type="PANTHER" id="PTHR43649">
    <property type="entry name" value="ARABINOSE-BINDING PROTEIN-RELATED"/>
    <property type="match status" value="1"/>
</dbReference>
<evidence type="ECO:0000256" key="1">
    <source>
        <dbReference type="SAM" id="MobiDB-lite"/>
    </source>
</evidence>
<keyword evidence="3" id="KW-1185">Reference proteome</keyword>
<name>A0ABX1XAI7_9BACL</name>
<accession>A0ABX1XAI7</accession>
<dbReference type="EMBL" id="WHNY01000044">
    <property type="protein sequence ID" value="NOU65387.1"/>
    <property type="molecule type" value="Genomic_DNA"/>
</dbReference>
<evidence type="ECO:0000313" key="2">
    <source>
        <dbReference type="EMBL" id="NOU65387.1"/>
    </source>
</evidence>
<feature type="compositionally biased region" description="Polar residues" evidence="1">
    <location>
        <begin position="39"/>
        <end position="56"/>
    </location>
</feature>
<dbReference type="InterPro" id="IPR050490">
    <property type="entry name" value="Bact_solute-bd_prot1"/>
</dbReference>
<gene>
    <name evidence="2" type="ORF">GC096_15240</name>
</gene>
<dbReference type="CDD" id="cd13580">
    <property type="entry name" value="PBP2_AlgQ_like_1"/>
    <property type="match status" value="1"/>
</dbReference>
<reference evidence="2 3" key="1">
    <citation type="submission" date="2019-10" db="EMBL/GenBank/DDBJ databases">
        <title>Description of Paenibacillus humi sp. nov.</title>
        <authorList>
            <person name="Carlier A."/>
            <person name="Qi S."/>
        </authorList>
    </citation>
    <scope>NUCLEOTIDE SEQUENCE [LARGE SCALE GENOMIC DNA]</scope>
    <source>
        <strain evidence="2 3">LMG 31461</strain>
    </source>
</reference>
<dbReference type="Pfam" id="PF01547">
    <property type="entry name" value="SBP_bac_1"/>
    <property type="match status" value="1"/>
</dbReference>
<dbReference type="InterPro" id="IPR006059">
    <property type="entry name" value="SBP"/>
</dbReference>
<proteinExistence type="predicted"/>
<dbReference type="PROSITE" id="PS51257">
    <property type="entry name" value="PROKAR_LIPOPROTEIN"/>
    <property type="match status" value="1"/>
</dbReference>
<dbReference type="Proteomes" id="UP000653578">
    <property type="component" value="Unassembled WGS sequence"/>
</dbReference>
<dbReference type="PANTHER" id="PTHR43649:SF12">
    <property type="entry name" value="DIACETYLCHITOBIOSE BINDING PROTEIN DASA"/>
    <property type="match status" value="1"/>
</dbReference>
<organism evidence="2 3">
    <name type="scientific">Paenibacillus plantarum</name>
    <dbReference type="NCBI Taxonomy" id="2654975"/>
    <lineage>
        <taxon>Bacteria</taxon>
        <taxon>Bacillati</taxon>
        <taxon>Bacillota</taxon>
        <taxon>Bacilli</taxon>
        <taxon>Bacillales</taxon>
        <taxon>Paenibacillaceae</taxon>
        <taxon>Paenibacillus</taxon>
    </lineage>
</organism>
<dbReference type="RefSeq" id="WP_171631390.1">
    <property type="nucleotide sequence ID" value="NZ_WHNY01000044.1"/>
</dbReference>
<protein>
    <submittedName>
        <fullName evidence="2">Extracellular solute-binding protein</fullName>
    </submittedName>
</protein>
<comment type="caution">
    <text evidence="2">The sequence shown here is derived from an EMBL/GenBank/DDBJ whole genome shotgun (WGS) entry which is preliminary data.</text>
</comment>
<dbReference type="SUPFAM" id="SSF53850">
    <property type="entry name" value="Periplasmic binding protein-like II"/>
    <property type="match status" value="1"/>
</dbReference>
<sequence length="562" mass="61968">MGIKGFRIGFLYMLIAVLITITACSKGEQGDGDGDGDGQKTSPTPATSDTVNSSDQPLGRMNPTIEVTAARDVSGVKFRDGESLENNVWSRAYEEMLGIKVKYVWTMQGTQGEYDQKLNVSIASGDLPDIFAVNSTQMKQLVESNQIADLTEVYNKYASELTKKIMGMDPLQMKSASSKGKLIALPKVGSASDSAQVLWIRQDWLDNLGLSAPRTLADVEAIAKAFVTRDPDGNKVADTLGIAVGQQMTKASFASLKGFFNGYHAYPNQWFQDKNGKFVYGSVQPEAKAALAKLSEMFKVGLIDPEFIVKAGDKNIEQLAGGKVGIEYGAWWNPTYPLQSNIDKDPKARWVAYGIPSADSTPAKAQFEFPVSKYIAVRKGAAHPEAAVKMLNLMFKKAYEDFDVENYFIAKDGFLYNTYPLLYGSKPNGSLDIHLNLMKALDSKNASSLNAEEAGYYAKILDYQKGDLKQWYEEGMYGKTSAWPSVKEKIDQNLVHNPGFYGPATKTMSQKGGVLTKMEDETFTKIIMGEVSIDEFDTFVQNWHKLGGDEIAKEVTEWNSNL</sequence>
<dbReference type="Gene3D" id="3.40.190.10">
    <property type="entry name" value="Periplasmic binding protein-like II"/>
    <property type="match status" value="3"/>
</dbReference>
<feature type="region of interest" description="Disordered" evidence="1">
    <location>
        <begin position="28"/>
        <end position="61"/>
    </location>
</feature>
<evidence type="ECO:0000313" key="3">
    <source>
        <dbReference type="Proteomes" id="UP000653578"/>
    </source>
</evidence>